<evidence type="ECO:0000259" key="7">
    <source>
        <dbReference type="PROSITE" id="PS50156"/>
    </source>
</evidence>
<feature type="non-terminal residue" evidence="8">
    <location>
        <position position="1"/>
    </location>
</feature>
<dbReference type="InterPro" id="IPR004869">
    <property type="entry name" value="MMPL_dom"/>
</dbReference>
<comment type="subcellular location">
    <subcellularLocation>
        <location evidence="1">Cell membrane</location>
        <topology evidence="1">Multi-pass membrane protein</topology>
    </subcellularLocation>
</comment>
<keyword evidence="4 6" id="KW-1133">Transmembrane helix</keyword>
<evidence type="ECO:0000256" key="1">
    <source>
        <dbReference type="ARBA" id="ARBA00004651"/>
    </source>
</evidence>
<organism evidence="8">
    <name type="scientific">marine metagenome</name>
    <dbReference type="NCBI Taxonomy" id="408172"/>
    <lineage>
        <taxon>unclassified sequences</taxon>
        <taxon>metagenomes</taxon>
        <taxon>ecological metagenomes</taxon>
    </lineage>
</organism>
<dbReference type="Gene3D" id="1.20.1640.10">
    <property type="entry name" value="Multidrug efflux transporter AcrB transmembrane domain"/>
    <property type="match status" value="1"/>
</dbReference>
<dbReference type="PANTHER" id="PTHR33406">
    <property type="entry name" value="MEMBRANE PROTEIN MJ1562-RELATED"/>
    <property type="match status" value="1"/>
</dbReference>
<keyword evidence="2" id="KW-1003">Cell membrane</keyword>
<dbReference type="EMBL" id="UINC01228198">
    <property type="protein sequence ID" value="SVE59411.1"/>
    <property type="molecule type" value="Genomic_DNA"/>
</dbReference>
<feature type="transmembrane region" description="Helical" evidence="6">
    <location>
        <begin position="110"/>
        <end position="128"/>
    </location>
</feature>
<accession>A0A383ERM9</accession>
<dbReference type="Pfam" id="PF03176">
    <property type="entry name" value="MMPL"/>
    <property type="match status" value="1"/>
</dbReference>
<evidence type="ECO:0000256" key="4">
    <source>
        <dbReference type="ARBA" id="ARBA00022989"/>
    </source>
</evidence>
<name>A0A383ERM9_9ZZZZ</name>
<dbReference type="PROSITE" id="PS50156">
    <property type="entry name" value="SSD"/>
    <property type="match status" value="1"/>
</dbReference>
<feature type="transmembrane region" description="Helical" evidence="6">
    <location>
        <begin position="85"/>
        <end position="103"/>
    </location>
</feature>
<dbReference type="InterPro" id="IPR000731">
    <property type="entry name" value="SSD"/>
</dbReference>
<dbReference type="AlphaFoldDB" id="A0A383ERM9"/>
<reference evidence="8" key="1">
    <citation type="submission" date="2018-05" db="EMBL/GenBank/DDBJ databases">
        <authorList>
            <person name="Lanie J.A."/>
            <person name="Ng W.-L."/>
            <person name="Kazmierczak K.M."/>
            <person name="Andrzejewski T.M."/>
            <person name="Davidsen T.M."/>
            <person name="Wayne K.J."/>
            <person name="Tettelin H."/>
            <person name="Glass J.I."/>
            <person name="Rusch D."/>
            <person name="Podicherti R."/>
            <person name="Tsui H.-C.T."/>
            <person name="Winkler M.E."/>
        </authorList>
    </citation>
    <scope>NUCLEOTIDE SEQUENCE</scope>
</reference>
<sequence>PGENGNLILRPDQVRGAIYRTEGEENLTTVSFQIPGTRDQAIVTKAGKIIRPILADLETHPSISIARLTGSPFTRELQLSASTQTLYRSLPIAMIAATILLIITMRSFKYAIITVIPIVLVVAWLYGVMNLAGFSLNFVTAMIGAISIGVGIDYSIHMTERFREELKRNPTKTSAIKRASRGTGVALLASAASSIVGFIIMGFAPMPMFASYGQLTALMIFFALVSSLIV</sequence>
<evidence type="ECO:0000313" key="8">
    <source>
        <dbReference type="EMBL" id="SVE59411.1"/>
    </source>
</evidence>
<dbReference type="InterPro" id="IPR050545">
    <property type="entry name" value="Mycobact_MmpL"/>
</dbReference>
<keyword evidence="5 6" id="KW-0472">Membrane</keyword>
<feature type="non-terminal residue" evidence="8">
    <location>
        <position position="230"/>
    </location>
</feature>
<evidence type="ECO:0000256" key="2">
    <source>
        <dbReference type="ARBA" id="ARBA00022475"/>
    </source>
</evidence>
<evidence type="ECO:0000256" key="5">
    <source>
        <dbReference type="ARBA" id="ARBA00023136"/>
    </source>
</evidence>
<feature type="transmembrane region" description="Helical" evidence="6">
    <location>
        <begin position="184"/>
        <end position="203"/>
    </location>
</feature>
<protein>
    <recommendedName>
        <fullName evidence="7">SSD domain-containing protein</fullName>
    </recommendedName>
</protein>
<feature type="transmembrane region" description="Helical" evidence="6">
    <location>
        <begin position="134"/>
        <end position="156"/>
    </location>
</feature>
<evidence type="ECO:0000256" key="6">
    <source>
        <dbReference type="SAM" id="Phobius"/>
    </source>
</evidence>
<feature type="transmembrane region" description="Helical" evidence="6">
    <location>
        <begin position="209"/>
        <end position="229"/>
    </location>
</feature>
<gene>
    <name evidence="8" type="ORF">METZ01_LOCUS512265</name>
</gene>
<proteinExistence type="predicted"/>
<keyword evidence="3 6" id="KW-0812">Transmembrane</keyword>
<dbReference type="GO" id="GO:0005886">
    <property type="term" value="C:plasma membrane"/>
    <property type="evidence" value="ECO:0007669"/>
    <property type="project" value="UniProtKB-SubCell"/>
</dbReference>
<dbReference type="SUPFAM" id="SSF82866">
    <property type="entry name" value="Multidrug efflux transporter AcrB transmembrane domain"/>
    <property type="match status" value="1"/>
</dbReference>
<evidence type="ECO:0000256" key="3">
    <source>
        <dbReference type="ARBA" id="ARBA00022692"/>
    </source>
</evidence>
<feature type="domain" description="SSD" evidence="7">
    <location>
        <begin position="111"/>
        <end position="230"/>
    </location>
</feature>
<dbReference type="PANTHER" id="PTHR33406:SF13">
    <property type="entry name" value="MEMBRANE PROTEIN YDFJ"/>
    <property type="match status" value="1"/>
</dbReference>